<keyword evidence="7" id="KW-0131">Cell cycle</keyword>
<evidence type="ECO:0000256" key="5">
    <source>
        <dbReference type="ARBA" id="ARBA00022618"/>
    </source>
</evidence>
<keyword evidence="6" id="KW-0175">Coiled coil</keyword>
<dbReference type="RefSeq" id="WP_344785845.1">
    <property type="nucleotide sequence ID" value="NZ_BAAAZW010000013.1"/>
</dbReference>
<evidence type="ECO:0000256" key="3">
    <source>
        <dbReference type="ARBA" id="ARBA00018787"/>
    </source>
</evidence>
<evidence type="ECO:0000256" key="7">
    <source>
        <dbReference type="ARBA" id="ARBA00023306"/>
    </source>
</evidence>
<dbReference type="PANTHER" id="PTHR35794:SF2">
    <property type="entry name" value="CELL DIVISION PROTEIN DIVIVA"/>
    <property type="match status" value="1"/>
</dbReference>
<dbReference type="NCBIfam" id="TIGR03544">
    <property type="entry name" value="DivI1A_domain"/>
    <property type="match status" value="4"/>
</dbReference>
<evidence type="ECO:0000256" key="1">
    <source>
        <dbReference type="ARBA" id="ARBA00004496"/>
    </source>
</evidence>
<comment type="caution">
    <text evidence="9">The sequence shown here is derived from an EMBL/GenBank/DDBJ whole genome shotgun (WGS) entry which is preliminary data.</text>
</comment>
<evidence type="ECO:0000256" key="2">
    <source>
        <dbReference type="ARBA" id="ARBA00009008"/>
    </source>
</evidence>
<keyword evidence="4" id="KW-0963">Cytoplasm</keyword>
<gene>
    <name evidence="9" type="ORF">GCM10022231_34600</name>
</gene>
<evidence type="ECO:0000256" key="4">
    <source>
        <dbReference type="ARBA" id="ARBA00022490"/>
    </source>
</evidence>
<evidence type="ECO:0000256" key="8">
    <source>
        <dbReference type="ARBA" id="ARBA00031737"/>
    </source>
</evidence>
<comment type="subcellular location">
    <subcellularLocation>
        <location evidence="1">Cytoplasm</location>
    </subcellularLocation>
</comment>
<reference evidence="10" key="1">
    <citation type="journal article" date="2019" name="Int. J. Syst. Evol. Microbiol.">
        <title>The Global Catalogue of Microorganisms (GCM) 10K type strain sequencing project: providing services to taxonomists for standard genome sequencing and annotation.</title>
        <authorList>
            <consortium name="The Broad Institute Genomics Platform"/>
            <consortium name="The Broad Institute Genome Sequencing Center for Infectious Disease"/>
            <person name="Wu L."/>
            <person name="Ma J."/>
        </authorList>
    </citation>
    <scope>NUCLEOTIDE SEQUENCE [LARGE SCALE GENOMIC DNA]</scope>
    <source>
        <strain evidence="10">JCM 16923</strain>
    </source>
</reference>
<dbReference type="EMBL" id="BAAAZW010000013">
    <property type="protein sequence ID" value="GAA3970227.1"/>
    <property type="molecule type" value="Genomic_DNA"/>
</dbReference>
<protein>
    <recommendedName>
        <fullName evidence="3">Cell wall synthesis protein Wag31</fullName>
    </recommendedName>
    <alternativeName>
        <fullName evidence="8">Antigen 84</fullName>
    </alternativeName>
</protein>
<evidence type="ECO:0000313" key="10">
    <source>
        <dbReference type="Proteomes" id="UP001418444"/>
    </source>
</evidence>
<comment type="similarity">
    <text evidence="2">Belongs to the DivIVA family.</text>
</comment>
<dbReference type="InterPro" id="IPR019933">
    <property type="entry name" value="DivIVA_domain"/>
</dbReference>
<evidence type="ECO:0000313" key="9">
    <source>
        <dbReference type="EMBL" id="GAA3970227.1"/>
    </source>
</evidence>
<keyword evidence="5" id="KW-0132">Cell division</keyword>
<proteinExistence type="inferred from homology"/>
<name>A0ABP7PRW9_9ACTN</name>
<organism evidence="9 10">
    <name type="scientific">Gordonia caeni</name>
    <dbReference type="NCBI Taxonomy" id="1007097"/>
    <lineage>
        <taxon>Bacteria</taxon>
        <taxon>Bacillati</taxon>
        <taxon>Actinomycetota</taxon>
        <taxon>Actinomycetes</taxon>
        <taxon>Mycobacteriales</taxon>
        <taxon>Gordoniaceae</taxon>
        <taxon>Gordonia</taxon>
    </lineage>
</organism>
<keyword evidence="10" id="KW-1185">Reference proteome</keyword>
<dbReference type="Proteomes" id="UP001418444">
    <property type="component" value="Unassembled WGS sequence"/>
</dbReference>
<sequence>MPDAARLTADDIHHAAFAKPPIGRRGYSEDDVDEFLDSLEAKFRDPADPQLARLTPDEVRRARFGRPQLGMRGYHKDDVDALLRRAAADLAHLIADNPVDHHRAPAPATASGLSADDIGHIAFRRPPIGRRGYNETQVDDFLDAVEAKFRDRADPAVAWMTPTAIGEATFGPPDFGKRGYRREDVSQFLERCRTELDQLLRGS</sequence>
<dbReference type="PANTHER" id="PTHR35794">
    <property type="entry name" value="CELL DIVISION PROTEIN DIVIVA"/>
    <property type="match status" value="1"/>
</dbReference>
<dbReference type="InterPro" id="IPR007793">
    <property type="entry name" value="DivIVA_fam"/>
</dbReference>
<evidence type="ECO:0000256" key="6">
    <source>
        <dbReference type="ARBA" id="ARBA00023054"/>
    </source>
</evidence>
<dbReference type="Gene3D" id="6.10.250.660">
    <property type="match status" value="3"/>
</dbReference>
<accession>A0ABP7PRW9</accession>